<dbReference type="PANTHER" id="PTHR36172:SF1">
    <property type="entry name" value="RESOLVASE-RELATED"/>
    <property type="match status" value="1"/>
</dbReference>
<reference evidence="1" key="1">
    <citation type="submission" date="2021-06" db="EMBL/GenBank/DDBJ databases">
        <authorList>
            <person name="Kallberg Y."/>
            <person name="Tangrot J."/>
            <person name="Rosling A."/>
        </authorList>
    </citation>
    <scope>NUCLEOTIDE SEQUENCE</scope>
    <source>
        <strain evidence="1">AZ414A</strain>
    </source>
</reference>
<evidence type="ECO:0000313" key="2">
    <source>
        <dbReference type="Proteomes" id="UP000789706"/>
    </source>
</evidence>
<evidence type="ECO:0000313" key="1">
    <source>
        <dbReference type="EMBL" id="CAG8455119.1"/>
    </source>
</evidence>
<gene>
    <name evidence="1" type="ORF">DEBURN_LOCUS2370</name>
</gene>
<keyword evidence="2" id="KW-1185">Reference proteome</keyword>
<dbReference type="PANTHER" id="PTHR36172">
    <property type="match status" value="1"/>
</dbReference>
<protein>
    <submittedName>
        <fullName evidence="1">707_t:CDS:1</fullName>
    </submittedName>
</protein>
<organism evidence="1 2">
    <name type="scientific">Diversispora eburnea</name>
    <dbReference type="NCBI Taxonomy" id="1213867"/>
    <lineage>
        <taxon>Eukaryota</taxon>
        <taxon>Fungi</taxon>
        <taxon>Fungi incertae sedis</taxon>
        <taxon>Mucoromycota</taxon>
        <taxon>Glomeromycotina</taxon>
        <taxon>Glomeromycetes</taxon>
        <taxon>Diversisporales</taxon>
        <taxon>Diversisporaceae</taxon>
        <taxon>Diversispora</taxon>
    </lineage>
</organism>
<dbReference type="EMBL" id="CAJVPK010000129">
    <property type="protein sequence ID" value="CAG8455119.1"/>
    <property type="molecule type" value="Genomic_DNA"/>
</dbReference>
<sequence>MEEIHVAAIDHTFLTWYLSTIGHRNICDKDINHIFRLSRAIDTFISHTIKEPSKKIKQMSKRKERKINSKTVRNMMSWAHDRFRNRLISKAEELNKIIITSVSEAYSNKLVLI</sequence>
<dbReference type="AlphaFoldDB" id="A0A9N8VN94"/>
<accession>A0A9N8VN94</accession>
<proteinExistence type="predicted"/>
<dbReference type="OrthoDB" id="2413960at2759"/>
<comment type="caution">
    <text evidence="1">The sequence shown here is derived from an EMBL/GenBank/DDBJ whole genome shotgun (WGS) entry which is preliminary data.</text>
</comment>
<dbReference type="InterPro" id="IPR051491">
    <property type="entry name" value="Recombinase/Transposase-rel"/>
</dbReference>
<dbReference type="Proteomes" id="UP000789706">
    <property type="component" value="Unassembled WGS sequence"/>
</dbReference>
<name>A0A9N8VN94_9GLOM</name>